<keyword evidence="5 7" id="KW-0472">Membrane</keyword>
<keyword evidence="4 7" id="KW-1133">Transmembrane helix</keyword>
<dbReference type="EMBL" id="MCGR01000040">
    <property type="protein sequence ID" value="ORY74779.1"/>
    <property type="molecule type" value="Genomic_DNA"/>
</dbReference>
<feature type="transmembrane region" description="Helical" evidence="7">
    <location>
        <begin position="138"/>
        <end position="154"/>
    </location>
</feature>
<evidence type="ECO:0000256" key="6">
    <source>
        <dbReference type="SAM" id="MobiDB-lite"/>
    </source>
</evidence>
<gene>
    <name evidence="8" type="ORF">BCR35DRAFT_268208</name>
</gene>
<feature type="transmembrane region" description="Helical" evidence="7">
    <location>
        <begin position="420"/>
        <end position="443"/>
    </location>
</feature>
<feature type="transmembrane region" description="Helical" evidence="7">
    <location>
        <begin position="449"/>
        <end position="468"/>
    </location>
</feature>
<feature type="transmembrane region" description="Helical" evidence="7">
    <location>
        <begin position="317"/>
        <end position="341"/>
    </location>
</feature>
<reference evidence="8 9" key="1">
    <citation type="submission" date="2016-07" db="EMBL/GenBank/DDBJ databases">
        <title>Pervasive Adenine N6-methylation of Active Genes in Fungi.</title>
        <authorList>
            <consortium name="DOE Joint Genome Institute"/>
            <person name="Mondo S.J."/>
            <person name="Dannebaum R.O."/>
            <person name="Kuo R.C."/>
            <person name="Labutti K."/>
            <person name="Haridas S."/>
            <person name="Kuo A."/>
            <person name="Salamov A."/>
            <person name="Ahrendt S.R."/>
            <person name="Lipzen A."/>
            <person name="Sullivan W."/>
            <person name="Andreopoulos W.B."/>
            <person name="Clum A."/>
            <person name="Lindquist E."/>
            <person name="Daum C."/>
            <person name="Ramamoorthy G.K."/>
            <person name="Gryganskyi A."/>
            <person name="Culley D."/>
            <person name="Magnuson J.K."/>
            <person name="James T.Y."/>
            <person name="O'Malley M.A."/>
            <person name="Stajich J.E."/>
            <person name="Spatafora J.W."/>
            <person name="Visel A."/>
            <person name="Grigoriev I.V."/>
        </authorList>
    </citation>
    <scope>NUCLEOTIDE SEQUENCE [LARGE SCALE GENOMIC DNA]</scope>
    <source>
        <strain evidence="8 9">62-1032</strain>
    </source>
</reference>
<dbReference type="PANTHER" id="PTHR45649:SF9">
    <property type="entry name" value="AMINO-ACID PERMEASE 2"/>
    <property type="match status" value="1"/>
</dbReference>
<dbReference type="InterPro" id="IPR002293">
    <property type="entry name" value="AA/rel_permease1"/>
</dbReference>
<protein>
    <submittedName>
        <fullName evidence="8">Amino acid permease-domain-containing protein</fullName>
    </submittedName>
</protein>
<feature type="transmembrane region" description="Helical" evidence="7">
    <location>
        <begin position="235"/>
        <end position="256"/>
    </location>
</feature>
<comment type="caution">
    <text evidence="8">The sequence shown here is derived from an EMBL/GenBank/DDBJ whole genome shotgun (WGS) entry which is preliminary data.</text>
</comment>
<feature type="transmembrane region" description="Helical" evidence="7">
    <location>
        <begin position="166"/>
        <end position="186"/>
    </location>
</feature>
<dbReference type="AlphaFoldDB" id="A0A1Y2ET91"/>
<dbReference type="Gene3D" id="1.20.1740.10">
    <property type="entry name" value="Amino acid/polyamine transporter I"/>
    <property type="match status" value="1"/>
</dbReference>
<evidence type="ECO:0000313" key="8">
    <source>
        <dbReference type="EMBL" id="ORY74779.1"/>
    </source>
</evidence>
<feature type="transmembrane region" description="Helical" evidence="7">
    <location>
        <begin position="489"/>
        <end position="511"/>
    </location>
</feature>
<feature type="compositionally biased region" description="Low complexity" evidence="6">
    <location>
        <begin position="20"/>
        <end position="47"/>
    </location>
</feature>
<comment type="subcellular location">
    <subcellularLocation>
        <location evidence="1">Membrane</location>
        <topology evidence="1">Multi-pass membrane protein</topology>
    </subcellularLocation>
</comment>
<name>A0A1Y2ET91_9BASI</name>
<evidence type="ECO:0000256" key="5">
    <source>
        <dbReference type="ARBA" id="ARBA00023136"/>
    </source>
</evidence>
<keyword evidence="9" id="KW-1185">Reference proteome</keyword>
<feature type="transmembrane region" description="Helical" evidence="7">
    <location>
        <begin position="114"/>
        <end position="132"/>
    </location>
</feature>
<organism evidence="8 9">
    <name type="scientific">Leucosporidium creatinivorum</name>
    <dbReference type="NCBI Taxonomy" id="106004"/>
    <lineage>
        <taxon>Eukaryota</taxon>
        <taxon>Fungi</taxon>
        <taxon>Dikarya</taxon>
        <taxon>Basidiomycota</taxon>
        <taxon>Pucciniomycotina</taxon>
        <taxon>Microbotryomycetes</taxon>
        <taxon>Leucosporidiales</taxon>
        <taxon>Leucosporidium</taxon>
    </lineage>
</organism>
<dbReference type="PROSITE" id="PS00218">
    <property type="entry name" value="AMINO_ACID_PERMEASE_1"/>
    <property type="match status" value="1"/>
</dbReference>
<dbReference type="InterPro" id="IPR004840">
    <property type="entry name" value="Amino_acid_permease_CS"/>
</dbReference>
<dbReference type="PANTHER" id="PTHR45649">
    <property type="entry name" value="AMINO-ACID PERMEASE BAT1"/>
    <property type="match status" value="1"/>
</dbReference>
<evidence type="ECO:0000256" key="3">
    <source>
        <dbReference type="ARBA" id="ARBA00022692"/>
    </source>
</evidence>
<evidence type="ECO:0000256" key="4">
    <source>
        <dbReference type="ARBA" id="ARBA00022989"/>
    </source>
</evidence>
<accession>A0A1Y2ET91</accession>
<feature type="transmembrane region" description="Helical" evidence="7">
    <location>
        <begin position="206"/>
        <end position="226"/>
    </location>
</feature>
<feature type="transmembrane region" description="Helical" evidence="7">
    <location>
        <begin position="283"/>
        <end position="305"/>
    </location>
</feature>
<dbReference type="Proteomes" id="UP000193467">
    <property type="component" value="Unassembled WGS sequence"/>
</dbReference>
<keyword evidence="2" id="KW-0813">Transport</keyword>
<feature type="region of interest" description="Disordered" evidence="6">
    <location>
        <begin position="1"/>
        <end position="58"/>
    </location>
</feature>
<dbReference type="GO" id="GO:0022857">
    <property type="term" value="F:transmembrane transporter activity"/>
    <property type="evidence" value="ECO:0007669"/>
    <property type="project" value="InterPro"/>
</dbReference>
<evidence type="ECO:0000313" key="9">
    <source>
        <dbReference type="Proteomes" id="UP000193467"/>
    </source>
</evidence>
<feature type="transmembrane region" description="Helical" evidence="7">
    <location>
        <begin position="82"/>
        <end position="107"/>
    </location>
</feature>
<dbReference type="STRING" id="106004.A0A1Y2ET91"/>
<evidence type="ECO:0000256" key="2">
    <source>
        <dbReference type="ARBA" id="ARBA00022448"/>
    </source>
</evidence>
<evidence type="ECO:0000256" key="1">
    <source>
        <dbReference type="ARBA" id="ARBA00004141"/>
    </source>
</evidence>
<dbReference type="OrthoDB" id="10054429at2759"/>
<feature type="compositionally biased region" description="Basic and acidic residues" evidence="6">
    <location>
        <begin position="681"/>
        <end position="701"/>
    </location>
</feature>
<keyword evidence="3 7" id="KW-0812">Transmembrane</keyword>
<evidence type="ECO:0000256" key="7">
    <source>
        <dbReference type="SAM" id="Phobius"/>
    </source>
</evidence>
<dbReference type="GO" id="GO:0016020">
    <property type="term" value="C:membrane"/>
    <property type="evidence" value="ECO:0007669"/>
    <property type="project" value="UniProtKB-SubCell"/>
</dbReference>
<feature type="transmembrane region" description="Helical" evidence="7">
    <location>
        <begin position="517"/>
        <end position="539"/>
    </location>
</feature>
<feature type="compositionally biased region" description="Low complexity" evidence="6">
    <location>
        <begin position="659"/>
        <end position="679"/>
    </location>
</feature>
<feature type="compositionally biased region" description="Low complexity" evidence="6">
    <location>
        <begin position="578"/>
        <end position="588"/>
    </location>
</feature>
<dbReference type="Pfam" id="PF13520">
    <property type="entry name" value="AA_permease_2"/>
    <property type="match status" value="1"/>
</dbReference>
<dbReference type="GO" id="GO:0006865">
    <property type="term" value="P:amino acid transport"/>
    <property type="evidence" value="ECO:0007669"/>
    <property type="project" value="InterPro"/>
</dbReference>
<feature type="region of interest" description="Disordered" evidence="6">
    <location>
        <begin position="559"/>
        <end position="701"/>
    </location>
</feature>
<dbReference type="InParanoid" id="A0A1Y2ET91"/>
<proteinExistence type="predicted"/>
<sequence length="701" mass="75271">MGDGDGNGLASSKPVLFVLPPSSSSSHAHSHPTQTTASQPSTSTTTAGLGSWKSRSRTGPTIEKKRLAALGFEEELSRDYDFWASAGLTLCNIGGFPGTVLGVLTAFHTGGGSMYAIAWPISGLFMLCLAAVLGEMASTWPVAGAMFTWTFRLCRSSRRLDPWARFLSWIVGSFLLCSHILLQIVITWQFAHNLLGTIGLYTHAKYSAWVTLAICWAILVVSALVVSSPVSRSPWLWRGAGACIIIFFLTVNITLLTQASEIRSARFVFTDYRNDTGFSSKSYVYMLGWVLTCVASGMESAAHIAEDTKSPARTVPLAMFWSVAATYIMGWISICVLLATVDLAGLDPTLQPSIALIANSIPRRHTTLVLTFVLLSFVLQAIAQLLATSRFTWALARESALPFSDFLRQLSTRDKLPLQAIWVVVAMAAPVLILLCINTSIISTILLEGAGVSVMAAYGIPAMLYLFCPKDALVGDGRGKWTLRKWSPPAAFLATLFTSVFMIMLCLPTGWPVTALNASYAAAILTGVPLLGSIAWVFYGNARYAGPIKTTTRWTIGAEVDLPRTDRGSRSRATKGKTGTPSPAAPGGTPLPPVNETTTSAAHGRSAHVFSSFPTLMTHDGPPHSSDEFESGWTDGTGSEGRRSWEESGVTSGTGTGTGTEWTQSTGADSRWTSSQQSRSRGRDLVEEGVRGRERSAGRPP</sequence>
<feature type="transmembrane region" description="Helical" evidence="7">
    <location>
        <begin position="368"/>
        <end position="387"/>
    </location>
</feature>